<dbReference type="EMBL" id="JAQQDW010000010">
    <property type="protein sequence ID" value="MFM0103332.1"/>
    <property type="molecule type" value="Genomic_DNA"/>
</dbReference>
<evidence type="ECO:0000313" key="1">
    <source>
        <dbReference type="EMBL" id="MFM0103332.1"/>
    </source>
</evidence>
<evidence type="ECO:0000313" key="2">
    <source>
        <dbReference type="Proteomes" id="UP001629235"/>
    </source>
</evidence>
<accession>A0ACC7N780</accession>
<sequence>MPIALIDILEGRRPEQKRRLIESVSQAMTQSPAMPVGGVRVLVEEVPPDCWGRGGKTVADRVGDGLGVTGYAIATDALVQVTPNK</sequence>
<gene>
    <name evidence="1" type="ORF">PQR01_07525</name>
</gene>
<proteinExistence type="predicted"/>
<name>A0ACC7N780_9BURK</name>
<organism evidence="1 2">
    <name type="scientific">Paraburkholderia rhynchosiae</name>
    <dbReference type="NCBI Taxonomy" id="487049"/>
    <lineage>
        <taxon>Bacteria</taxon>
        <taxon>Pseudomonadati</taxon>
        <taxon>Pseudomonadota</taxon>
        <taxon>Betaproteobacteria</taxon>
        <taxon>Burkholderiales</taxon>
        <taxon>Burkholderiaceae</taxon>
        <taxon>Paraburkholderia</taxon>
    </lineage>
</organism>
<dbReference type="Proteomes" id="UP001629235">
    <property type="component" value="Unassembled WGS sequence"/>
</dbReference>
<keyword evidence="2" id="KW-1185">Reference proteome</keyword>
<comment type="caution">
    <text evidence="1">The sequence shown here is derived from an EMBL/GenBank/DDBJ whole genome shotgun (WGS) entry which is preliminary data.</text>
</comment>
<reference evidence="1 2" key="1">
    <citation type="journal article" date="2024" name="Chem. Sci.">
        <title>Discovery of megapolipeptins by genome mining of a Burkholderiales bacteria collection.</title>
        <authorList>
            <person name="Paulo B.S."/>
            <person name="Recchia M.J.J."/>
            <person name="Lee S."/>
            <person name="Fergusson C.H."/>
            <person name="Romanowski S.B."/>
            <person name="Hernandez A."/>
            <person name="Krull N."/>
            <person name="Liu D.Y."/>
            <person name="Cavanagh H."/>
            <person name="Bos A."/>
            <person name="Gray C.A."/>
            <person name="Murphy B.T."/>
            <person name="Linington R.G."/>
            <person name="Eustaquio A.S."/>
        </authorList>
    </citation>
    <scope>NUCLEOTIDE SEQUENCE [LARGE SCALE GENOMIC DNA]</scope>
    <source>
        <strain evidence="1 2">RL18-126-BIB-B</strain>
    </source>
</reference>
<protein>
    <submittedName>
        <fullName evidence="1">2-hydroxymuconate tautomerase family protein</fullName>
    </submittedName>
</protein>